<accession>A0AAN9Z9C0</accession>
<organism evidence="2 3">
    <name type="scientific">Gryllus longicercus</name>
    <dbReference type="NCBI Taxonomy" id="2509291"/>
    <lineage>
        <taxon>Eukaryota</taxon>
        <taxon>Metazoa</taxon>
        <taxon>Ecdysozoa</taxon>
        <taxon>Arthropoda</taxon>
        <taxon>Hexapoda</taxon>
        <taxon>Insecta</taxon>
        <taxon>Pterygota</taxon>
        <taxon>Neoptera</taxon>
        <taxon>Polyneoptera</taxon>
        <taxon>Orthoptera</taxon>
        <taxon>Ensifera</taxon>
        <taxon>Gryllidea</taxon>
        <taxon>Grylloidea</taxon>
        <taxon>Gryllidae</taxon>
        <taxon>Gryllinae</taxon>
        <taxon>Gryllus</taxon>
    </lineage>
</organism>
<dbReference type="EMBL" id="JAZDUA010000015">
    <property type="protein sequence ID" value="KAK7873223.1"/>
    <property type="molecule type" value="Genomic_DNA"/>
</dbReference>
<keyword evidence="3" id="KW-1185">Reference proteome</keyword>
<dbReference type="PANTHER" id="PTHR13627:SF34">
    <property type="entry name" value="RIBITOL-5-PHOSPHATE TRANSFERASE"/>
    <property type="match status" value="1"/>
</dbReference>
<gene>
    <name evidence="2" type="ORF">R5R35_011305</name>
</gene>
<reference evidence="2 3" key="1">
    <citation type="submission" date="2024-03" db="EMBL/GenBank/DDBJ databases">
        <title>The genome assembly and annotation of the cricket Gryllus longicercus Weissman &amp; Gray.</title>
        <authorList>
            <person name="Szrajer S."/>
            <person name="Gray D."/>
            <person name="Ylla G."/>
        </authorList>
    </citation>
    <scope>NUCLEOTIDE SEQUENCE [LARGE SCALE GENOMIC DNA]</scope>
    <source>
        <strain evidence="2">DAG 2021-001</strain>
        <tissue evidence="2">Whole body minus gut</tissue>
    </source>
</reference>
<dbReference type="Pfam" id="PF04991">
    <property type="entry name" value="LicD"/>
    <property type="match status" value="1"/>
</dbReference>
<feature type="domain" description="LicD/FKTN/FKRP nucleotidyltransferase" evidence="1">
    <location>
        <begin position="439"/>
        <end position="484"/>
    </location>
</feature>
<dbReference type="PANTHER" id="PTHR13627">
    <property type="entry name" value="FUKUTIN RELATED PROTEIN"/>
    <property type="match status" value="1"/>
</dbReference>
<evidence type="ECO:0000313" key="3">
    <source>
        <dbReference type="Proteomes" id="UP001378592"/>
    </source>
</evidence>
<dbReference type="Proteomes" id="UP001378592">
    <property type="component" value="Unassembled WGS sequence"/>
</dbReference>
<evidence type="ECO:0000259" key="1">
    <source>
        <dbReference type="Pfam" id="PF04991"/>
    </source>
</evidence>
<dbReference type="InterPro" id="IPR007074">
    <property type="entry name" value="LicD/FKTN/FKRP_NTP_transf"/>
</dbReference>
<proteinExistence type="predicted"/>
<dbReference type="GO" id="GO:0009100">
    <property type="term" value="P:glycoprotein metabolic process"/>
    <property type="evidence" value="ECO:0007669"/>
    <property type="project" value="UniProtKB-ARBA"/>
</dbReference>
<sequence length="614" mass="71005">MKRAGRPCWLRSPCTLCYLLLLSALTVAAYIGIDWYLADPLRVTSRSVDLSAEENIDFRFEIASKLQDLTRQIRYEAKNINPTILQELNKIISQLDPRYTLSTGSLLADPPPVPDTCGEVYNGTLFGNPWYRTGFVESPSCKKEEKQPIHKLITIILLDRVEDINKTCDVLQTIRSYNSNIKVILGSTASLEAVRTIKAKYKNIITVTSDHEDMLRPGKILNLMVERIKTPYVLVARDIFYFDELARLERQVFVISSTNVVGIAGGAFRNESGYWKVGCHLSQIKNYFLQYTEGYKYSALDCMLCDHLEGPFVARTSVMKSIKFKKNLYEEVLYEDWFLRVKQNNILTMNCPDVMYFKRGLMEGVSEEVKLREYSSWLDLAREWQVDHVHFPSRVSMKFTCKDLKITCDSTRWFKAFLIPTCCMKQITGALQALDTFSEEKGVDYEIEAGTLLGAVKLRNFLPWDKDGDITFQIKDYDTFYENSDFFSEKGFSLSMFKKNKYFRLNTPEIILEMWGSDKTSTYQLPTEMWEYPTRVKFNGIWVRGEWNPGLFARNRYGPGFLKHVQHWNLMNMPDSWQIYKPGSWKSCPKKAHHACLDQYPSDGSEGLLSKPEA</sequence>
<dbReference type="InterPro" id="IPR052613">
    <property type="entry name" value="LicD_transferase"/>
</dbReference>
<comment type="caution">
    <text evidence="2">The sequence shown here is derived from an EMBL/GenBank/DDBJ whole genome shotgun (WGS) entry which is preliminary data.</text>
</comment>
<name>A0AAN9Z9C0_9ORTH</name>
<protein>
    <recommendedName>
        <fullName evidence="1">LicD/FKTN/FKRP nucleotidyltransferase domain-containing protein</fullName>
    </recommendedName>
</protein>
<evidence type="ECO:0000313" key="2">
    <source>
        <dbReference type="EMBL" id="KAK7873223.1"/>
    </source>
</evidence>
<dbReference type="AlphaFoldDB" id="A0AAN9Z9C0"/>